<feature type="compositionally biased region" description="Polar residues" evidence="1">
    <location>
        <begin position="190"/>
        <end position="203"/>
    </location>
</feature>
<name>A0A8H3W7P3_9PEZI</name>
<protein>
    <submittedName>
        <fullName evidence="2">Uncharacterized protein</fullName>
    </submittedName>
</protein>
<feature type="region of interest" description="Disordered" evidence="1">
    <location>
        <begin position="188"/>
        <end position="213"/>
    </location>
</feature>
<sequence>MAPLHTADRGNDVQGEGANVSENATRPHQCTSESPERARGEYQQDAEGEDAQSGMGEVSSDAEFGYEIQTLSPLRDALLSSTVQGHDPEVASGHDDASPNHDDGNFDTAKQNLSEDNDIGQIANGLEESTNVSDVRLMPLHSSRTDQTEILSPQVPPKLPTIKEEAPSPCEIGSNVLVTRGNFPKRERSLSMSETLEASNSKDIPTPPPKRLPCAVLQGPKPTRFTKRPERPPTMIITINEILSSMGRLEPGHF</sequence>
<organism evidence="2 3">
    <name type="scientific">Colletotrichum asianum</name>
    <dbReference type="NCBI Taxonomy" id="702518"/>
    <lineage>
        <taxon>Eukaryota</taxon>
        <taxon>Fungi</taxon>
        <taxon>Dikarya</taxon>
        <taxon>Ascomycota</taxon>
        <taxon>Pezizomycotina</taxon>
        <taxon>Sordariomycetes</taxon>
        <taxon>Hypocreomycetidae</taxon>
        <taxon>Glomerellales</taxon>
        <taxon>Glomerellaceae</taxon>
        <taxon>Colletotrichum</taxon>
        <taxon>Colletotrichum gloeosporioides species complex</taxon>
    </lineage>
</organism>
<comment type="caution">
    <text evidence="2">The sequence shown here is derived from an EMBL/GenBank/DDBJ whole genome shotgun (WGS) entry which is preliminary data.</text>
</comment>
<dbReference type="EMBL" id="WOWK01000092">
    <property type="protein sequence ID" value="KAF0319698.1"/>
    <property type="molecule type" value="Genomic_DNA"/>
</dbReference>
<gene>
    <name evidence="2" type="ORF">GQ607_013063</name>
</gene>
<evidence type="ECO:0000313" key="3">
    <source>
        <dbReference type="Proteomes" id="UP000434172"/>
    </source>
</evidence>
<proteinExistence type="predicted"/>
<accession>A0A8H3W7P3</accession>
<evidence type="ECO:0000256" key="1">
    <source>
        <dbReference type="SAM" id="MobiDB-lite"/>
    </source>
</evidence>
<evidence type="ECO:0000313" key="2">
    <source>
        <dbReference type="EMBL" id="KAF0319698.1"/>
    </source>
</evidence>
<reference evidence="2 3" key="1">
    <citation type="submission" date="2019-12" db="EMBL/GenBank/DDBJ databases">
        <title>A genome sequence resource for the geographically widespread anthracnose pathogen Colletotrichum asianum.</title>
        <authorList>
            <person name="Meng Y."/>
        </authorList>
    </citation>
    <scope>NUCLEOTIDE SEQUENCE [LARGE SCALE GENOMIC DNA]</scope>
    <source>
        <strain evidence="2 3">ICMP 18580</strain>
    </source>
</reference>
<dbReference type="Proteomes" id="UP000434172">
    <property type="component" value="Unassembled WGS sequence"/>
</dbReference>
<feature type="compositionally biased region" description="Basic and acidic residues" evidence="1">
    <location>
        <begin position="86"/>
        <end position="104"/>
    </location>
</feature>
<keyword evidence="3" id="KW-1185">Reference proteome</keyword>
<feature type="compositionally biased region" description="Basic and acidic residues" evidence="1">
    <location>
        <begin position="1"/>
        <end position="11"/>
    </location>
</feature>
<feature type="compositionally biased region" description="Polar residues" evidence="1">
    <location>
        <begin position="20"/>
        <end position="33"/>
    </location>
</feature>
<dbReference type="AlphaFoldDB" id="A0A8H3W7P3"/>
<feature type="region of interest" description="Disordered" evidence="1">
    <location>
        <begin position="1"/>
        <end position="167"/>
    </location>
</feature>